<gene>
    <name evidence="1" type="ORF">CR513_16839</name>
</gene>
<proteinExistence type="predicted"/>
<dbReference type="OrthoDB" id="1741911at2759"/>
<keyword evidence="2" id="KW-1185">Reference proteome</keyword>
<dbReference type="AlphaFoldDB" id="A0A371HB60"/>
<comment type="caution">
    <text evidence="1">The sequence shown here is derived from an EMBL/GenBank/DDBJ whole genome shotgun (WGS) entry which is preliminary data.</text>
</comment>
<dbReference type="Proteomes" id="UP000257109">
    <property type="component" value="Unassembled WGS sequence"/>
</dbReference>
<dbReference type="EMBL" id="QJKJ01003085">
    <property type="protein sequence ID" value="RDY00031.1"/>
    <property type="molecule type" value="Genomic_DNA"/>
</dbReference>
<protein>
    <submittedName>
        <fullName evidence="1">Uncharacterized protein</fullName>
    </submittedName>
</protein>
<name>A0A371HB60_MUCPR</name>
<sequence>MGDNSVYLYWLSITTHNIMYYLCHDTSLEGKAKATKVHRMASRYVIEVVHLYKRGFSTFLLKCLIKAQVDYVLNKIHKAYADSTLAAELWWHRYNRLATISRP</sequence>
<reference evidence="1" key="1">
    <citation type="submission" date="2018-05" db="EMBL/GenBank/DDBJ databases">
        <title>Draft genome of Mucuna pruriens seed.</title>
        <authorList>
            <person name="Nnadi N.E."/>
            <person name="Vos R."/>
            <person name="Hasami M.H."/>
            <person name="Devisetty U.K."/>
            <person name="Aguiy J.C."/>
        </authorList>
    </citation>
    <scope>NUCLEOTIDE SEQUENCE [LARGE SCALE GENOMIC DNA]</scope>
    <source>
        <strain evidence="1">JCA_2017</strain>
    </source>
</reference>
<feature type="non-terminal residue" evidence="1">
    <location>
        <position position="1"/>
    </location>
</feature>
<accession>A0A371HB60</accession>
<organism evidence="1 2">
    <name type="scientific">Mucuna pruriens</name>
    <name type="common">Velvet bean</name>
    <name type="synonym">Dolichos pruriens</name>
    <dbReference type="NCBI Taxonomy" id="157652"/>
    <lineage>
        <taxon>Eukaryota</taxon>
        <taxon>Viridiplantae</taxon>
        <taxon>Streptophyta</taxon>
        <taxon>Embryophyta</taxon>
        <taxon>Tracheophyta</taxon>
        <taxon>Spermatophyta</taxon>
        <taxon>Magnoliopsida</taxon>
        <taxon>eudicotyledons</taxon>
        <taxon>Gunneridae</taxon>
        <taxon>Pentapetalae</taxon>
        <taxon>rosids</taxon>
        <taxon>fabids</taxon>
        <taxon>Fabales</taxon>
        <taxon>Fabaceae</taxon>
        <taxon>Papilionoideae</taxon>
        <taxon>50 kb inversion clade</taxon>
        <taxon>NPAAA clade</taxon>
        <taxon>indigoferoid/millettioid clade</taxon>
        <taxon>Phaseoleae</taxon>
        <taxon>Mucuna</taxon>
    </lineage>
</organism>
<evidence type="ECO:0000313" key="1">
    <source>
        <dbReference type="EMBL" id="RDY00031.1"/>
    </source>
</evidence>
<evidence type="ECO:0000313" key="2">
    <source>
        <dbReference type="Proteomes" id="UP000257109"/>
    </source>
</evidence>